<dbReference type="KEGG" id="bgy:BGLY_0846"/>
<dbReference type="EMBL" id="CP035232">
    <property type="protein sequence ID" value="QAT64277.1"/>
    <property type="molecule type" value="Genomic_DNA"/>
</dbReference>
<reference evidence="1 2" key="1">
    <citation type="submission" date="2019-01" db="EMBL/GenBank/DDBJ databases">
        <title>Genome sequence of Bacillus glycinifermentans SRCM103574.</title>
        <authorList>
            <person name="Kong H.-J."/>
            <person name="Jeong S.-Y."/>
            <person name="Jeong D.-Y."/>
        </authorList>
    </citation>
    <scope>NUCLEOTIDE SEQUENCE [LARGE SCALE GENOMIC DNA]</scope>
    <source>
        <strain evidence="1 2">SRCM103574</strain>
    </source>
</reference>
<protein>
    <submittedName>
        <fullName evidence="1">OsmC family peroxiredoxin</fullName>
    </submittedName>
</protein>
<sequence>MEMKSNENGFYADFEYGRLTVSGQEEAGFRPYQLMVASIAACSGEVFRKILEKKRLQLKGMTIKAKEERVPEEANRLKSIHLHFILKGERLRPDIIEKSLKGAMKNCAMVKSVQGTIDITESFEILL</sequence>
<dbReference type="Proteomes" id="UP000288675">
    <property type="component" value="Chromosome"/>
</dbReference>
<dbReference type="Pfam" id="PF02566">
    <property type="entry name" value="OsmC"/>
    <property type="match status" value="1"/>
</dbReference>
<evidence type="ECO:0000313" key="2">
    <source>
        <dbReference type="Proteomes" id="UP000288675"/>
    </source>
</evidence>
<dbReference type="InterPro" id="IPR003718">
    <property type="entry name" value="OsmC/Ohr_fam"/>
</dbReference>
<dbReference type="PANTHER" id="PTHR34352">
    <property type="entry name" value="PROTEIN YHFA"/>
    <property type="match status" value="1"/>
</dbReference>
<evidence type="ECO:0000313" key="1">
    <source>
        <dbReference type="EMBL" id="QAT64277.1"/>
    </source>
</evidence>
<organism evidence="1 2">
    <name type="scientific">Bacillus glycinifermentans</name>
    <dbReference type="NCBI Taxonomy" id="1664069"/>
    <lineage>
        <taxon>Bacteria</taxon>
        <taxon>Bacillati</taxon>
        <taxon>Bacillota</taxon>
        <taxon>Bacilli</taxon>
        <taxon>Bacillales</taxon>
        <taxon>Bacillaceae</taxon>
        <taxon>Bacillus</taxon>
    </lineage>
</organism>
<dbReference type="InterPro" id="IPR015946">
    <property type="entry name" value="KH_dom-like_a/b"/>
</dbReference>
<dbReference type="SUPFAM" id="SSF82784">
    <property type="entry name" value="OsmC-like"/>
    <property type="match status" value="1"/>
</dbReference>
<dbReference type="GeneID" id="82851963"/>
<dbReference type="Gene3D" id="3.30.300.20">
    <property type="match status" value="1"/>
</dbReference>
<dbReference type="AlphaFoldDB" id="A0AAJ3YVU0"/>
<dbReference type="InterPro" id="IPR036102">
    <property type="entry name" value="OsmC/Ohrsf"/>
</dbReference>
<gene>
    <name evidence="1" type="ORF">EQZ20_04630</name>
</gene>
<dbReference type="RefSeq" id="WP_046131023.1">
    <property type="nucleotide sequence ID" value="NZ_CP035232.1"/>
</dbReference>
<name>A0AAJ3YVU0_9BACI</name>
<accession>A0AAJ3YVU0</accession>
<proteinExistence type="predicted"/>
<dbReference type="PANTHER" id="PTHR34352:SF1">
    <property type="entry name" value="PROTEIN YHFA"/>
    <property type="match status" value="1"/>
</dbReference>